<comment type="caution">
    <text evidence="1">The sequence shown here is derived from an EMBL/GenBank/DDBJ whole genome shotgun (WGS) entry which is preliminary data.</text>
</comment>
<dbReference type="InterPro" id="IPR036770">
    <property type="entry name" value="Ankyrin_rpt-contain_sf"/>
</dbReference>
<dbReference type="InterPro" id="IPR052050">
    <property type="entry name" value="SecEffector_AnkRepeat"/>
</dbReference>
<sequence>MTYLLLKKILNSVVLSNKIFRYVKDIHDQLVWGNGLRCDWYDLGCFPDLLIRFNYIERYKQIFNKIVERKRNNNNSIADESFLRIYYESFTNALLCGDIDVIILLYHEFHKQINFNRVLFREHYQSNLALIEFLHENCDYWFKAGGKGTMDDAAFGSLEVIQFLHYNRTEGCSKQALDNAASSGDMDLIKFLHFNRTEGCTTKIYERTIMFGQLNVVKWLLENRTEAFTQSAIHSAVHLGHLEIVKTLIDSNKPFLCKKNCKLCNNTTTTKTTTKTTLKYHITEDSTLSSKLFEIAISYGHLAIVRYFNENFHNVKCSTHSLNSAASRGYLETIKYIYENRIERCSEQAIEDSIRNGHLETLVFLNQTIDANLQDYMHLTVSYTQFDILKYIHQQSKIKNPGFKFQPFLMDPFVTCKDSTKLDWLKENTTFGFSVDAYNLAIYYGNVSTLRWLHENTAFAIPDDAFETACCQENAIEKVRYLHEQGATCTTEAMDLSKSIKVTSFLHYNRTEGCTSQAMSNAITSEKIEIIKFLDQNRTEHLNSKPQLTDQYFVLGQRYNIALNFLERLKLIKEYKI</sequence>
<dbReference type="Pfam" id="PF12796">
    <property type="entry name" value="Ank_2"/>
    <property type="match status" value="1"/>
</dbReference>
<accession>D3BS59</accession>
<proteinExistence type="predicted"/>
<organism evidence="1 2">
    <name type="scientific">Heterostelium pallidum (strain ATCC 26659 / Pp 5 / PN500)</name>
    <name type="common">Cellular slime mold</name>
    <name type="synonym">Polysphondylium pallidum</name>
    <dbReference type="NCBI Taxonomy" id="670386"/>
    <lineage>
        <taxon>Eukaryota</taxon>
        <taxon>Amoebozoa</taxon>
        <taxon>Evosea</taxon>
        <taxon>Eumycetozoa</taxon>
        <taxon>Dictyostelia</taxon>
        <taxon>Acytosteliales</taxon>
        <taxon>Acytosteliaceae</taxon>
        <taxon>Heterostelium</taxon>
    </lineage>
</organism>
<evidence type="ECO:0000313" key="1">
    <source>
        <dbReference type="EMBL" id="EFA75796.1"/>
    </source>
</evidence>
<evidence type="ECO:0008006" key="3">
    <source>
        <dbReference type="Google" id="ProtNLM"/>
    </source>
</evidence>
<reference evidence="1 2" key="1">
    <citation type="journal article" date="2011" name="Genome Res.">
        <title>Phylogeny-wide analysis of social amoeba genomes highlights ancient origins for complex intercellular communication.</title>
        <authorList>
            <person name="Heidel A.J."/>
            <person name="Lawal H.M."/>
            <person name="Felder M."/>
            <person name="Schilde C."/>
            <person name="Helps N.R."/>
            <person name="Tunggal B."/>
            <person name="Rivero F."/>
            <person name="John U."/>
            <person name="Schleicher M."/>
            <person name="Eichinger L."/>
            <person name="Platzer M."/>
            <person name="Noegel A.A."/>
            <person name="Schaap P."/>
            <person name="Gloeckner G."/>
        </authorList>
    </citation>
    <scope>NUCLEOTIDE SEQUENCE [LARGE SCALE GENOMIC DNA]</scope>
    <source>
        <strain evidence="2">ATCC 26659 / Pp 5 / PN500</strain>
    </source>
</reference>
<dbReference type="Proteomes" id="UP000001396">
    <property type="component" value="Unassembled WGS sequence"/>
</dbReference>
<dbReference type="RefSeq" id="XP_020427930.1">
    <property type="nucleotide sequence ID" value="XM_020581614.1"/>
</dbReference>
<name>D3BS59_HETP5</name>
<evidence type="ECO:0000313" key="2">
    <source>
        <dbReference type="Proteomes" id="UP000001396"/>
    </source>
</evidence>
<dbReference type="AlphaFoldDB" id="D3BS59"/>
<dbReference type="SUPFAM" id="SSF48403">
    <property type="entry name" value="Ankyrin repeat"/>
    <property type="match status" value="1"/>
</dbReference>
<dbReference type="GeneID" id="31366320"/>
<gene>
    <name evidence="1" type="ORF">PPL_10851</name>
</gene>
<protein>
    <recommendedName>
        <fullName evidence="3">Ankyrin repeat protein</fullName>
    </recommendedName>
</protein>
<dbReference type="PANTHER" id="PTHR46586:SF3">
    <property type="entry name" value="ANKYRIN REPEAT-CONTAINING PROTEIN"/>
    <property type="match status" value="1"/>
</dbReference>
<dbReference type="InterPro" id="IPR002110">
    <property type="entry name" value="Ankyrin_rpt"/>
</dbReference>
<dbReference type="InParanoid" id="D3BS59"/>
<dbReference type="PANTHER" id="PTHR46586">
    <property type="entry name" value="ANKYRIN REPEAT-CONTAINING PROTEIN"/>
    <property type="match status" value="1"/>
</dbReference>
<keyword evidence="2" id="KW-1185">Reference proteome</keyword>
<dbReference type="Gene3D" id="1.25.40.20">
    <property type="entry name" value="Ankyrin repeat-containing domain"/>
    <property type="match status" value="1"/>
</dbReference>
<dbReference type="EMBL" id="ADBJ01000051">
    <property type="protein sequence ID" value="EFA75796.1"/>
    <property type="molecule type" value="Genomic_DNA"/>
</dbReference>